<name>A0AAW5QYK8_9HYPH</name>
<gene>
    <name evidence="1" type="ORF">MUB46_13180</name>
</gene>
<dbReference type="RefSeq" id="WP_261616387.1">
    <property type="nucleotide sequence ID" value="NZ_JALIDZ010000005.1"/>
</dbReference>
<keyword evidence="1" id="KW-0966">Cell projection</keyword>
<proteinExistence type="predicted"/>
<sequence length="503" mass="53743">MSVPPLSKSLGWTRGIIESREKLFDLQRQLATGKKAATYGTLGPDRTLSIAMRSRTSITDAYKSTIQTISLRMNVMTQAIDRFSNIGREIRTDAMVPDYVLTDGNRSSTQLRAEAALDEALSLLRSEVGGRYLFAGRRTDAEPVEPTPAIMDGAGARAGFKQHLSERMQADMGADGLGRLVVPVPAAADVAISEDVDGSPFGFKIVQLATTLTGTTATGPAGVPPQATLSFSATLPEAGETVRLTLSMPDGTETVVELTAVAAGEGGDPGTFEIGADETTTAANFQAALVTSLETEAATELRAASGYAAADDFFNMDDANPPQRVDGPPFDTATALRDGTPADTVFWYLGDGDLTTDSRSTAIARIDESISVAYGARGNEEAFRWTIQNLAVLAAQTFDPNNPDVERERYSAMTSRVVSNLSFPDKRQTVEAIYAEITTAQYVSGQADERHTATKATAVQLLSEVEVADRDEVAVKILQLQTRLEASYQTTAVLSQLSLVNFL</sequence>
<organism evidence="1 2">
    <name type="scientific">Microbaculum marinisediminis</name>
    <dbReference type="NCBI Taxonomy" id="2931392"/>
    <lineage>
        <taxon>Bacteria</taxon>
        <taxon>Pseudomonadati</taxon>
        <taxon>Pseudomonadota</taxon>
        <taxon>Alphaproteobacteria</taxon>
        <taxon>Hyphomicrobiales</taxon>
        <taxon>Tepidamorphaceae</taxon>
        <taxon>Microbaculum</taxon>
    </lineage>
</organism>
<reference evidence="1 2" key="1">
    <citation type="submission" date="2022-04" db="EMBL/GenBank/DDBJ databases">
        <authorList>
            <person name="Ye Y.-Q."/>
            <person name="Du Z.-J."/>
        </authorList>
    </citation>
    <scope>NUCLEOTIDE SEQUENCE [LARGE SCALE GENOMIC DNA]</scope>
    <source>
        <strain evidence="1 2">A6E488</strain>
    </source>
</reference>
<keyword evidence="2" id="KW-1185">Reference proteome</keyword>
<keyword evidence="1" id="KW-0282">Flagellum</keyword>
<dbReference type="PANTHER" id="PTHR42792">
    <property type="entry name" value="FLAGELLIN"/>
    <property type="match status" value="1"/>
</dbReference>
<comment type="caution">
    <text evidence="1">The sequence shown here is derived from an EMBL/GenBank/DDBJ whole genome shotgun (WGS) entry which is preliminary data.</text>
</comment>
<evidence type="ECO:0000313" key="1">
    <source>
        <dbReference type="EMBL" id="MCT8972813.1"/>
    </source>
</evidence>
<accession>A0AAW5QYK8</accession>
<dbReference type="Proteomes" id="UP001320898">
    <property type="component" value="Unassembled WGS sequence"/>
</dbReference>
<dbReference type="GO" id="GO:0005198">
    <property type="term" value="F:structural molecule activity"/>
    <property type="evidence" value="ECO:0007669"/>
    <property type="project" value="InterPro"/>
</dbReference>
<dbReference type="GO" id="GO:0009288">
    <property type="term" value="C:bacterial-type flagellum"/>
    <property type="evidence" value="ECO:0007669"/>
    <property type="project" value="InterPro"/>
</dbReference>
<dbReference type="EMBL" id="JALIDZ010000005">
    <property type="protein sequence ID" value="MCT8972813.1"/>
    <property type="molecule type" value="Genomic_DNA"/>
</dbReference>
<protein>
    <submittedName>
        <fullName evidence="1">Flagellar biosynthesis protein FlgL</fullName>
    </submittedName>
</protein>
<evidence type="ECO:0000313" key="2">
    <source>
        <dbReference type="Proteomes" id="UP001320898"/>
    </source>
</evidence>
<dbReference type="AlphaFoldDB" id="A0AAW5QYK8"/>
<dbReference type="InterPro" id="IPR001492">
    <property type="entry name" value="Flagellin"/>
</dbReference>
<dbReference type="Gene3D" id="1.20.1330.10">
    <property type="entry name" value="f41 fragment of flagellin, N-terminal domain"/>
    <property type="match status" value="1"/>
</dbReference>
<keyword evidence="1" id="KW-0969">Cilium</keyword>
<dbReference type="SUPFAM" id="SSF64518">
    <property type="entry name" value="Phase 1 flagellin"/>
    <property type="match status" value="1"/>
</dbReference>
<dbReference type="PANTHER" id="PTHR42792:SF1">
    <property type="entry name" value="FLAGELLAR HOOK-ASSOCIATED PROTEIN 3"/>
    <property type="match status" value="1"/>
</dbReference>